<dbReference type="InterPro" id="IPR001728">
    <property type="entry name" value="ThyrH_rcpt"/>
</dbReference>
<comment type="caution">
    <text evidence="12">The sequence shown here is derived from an EMBL/GenBank/DDBJ whole genome shotgun (WGS) entry which is preliminary data.</text>
</comment>
<sequence length="333" mass="37614">FGLSSNMNDNNVTSTSGSTTARQDTDSLSTSFSTQLIGHEVESSLSGLETATTNLDLSESNENDRVACILSKVKETASETRKLLLEQAMTTIVEAHLTTTINTHANVLEANKKIQQKIQEMPEAYALSLNSNNLWQQFMSAMLPEITKVIEFCTKLPGFPELRQADKIVLIKQGCFEVMVTRFCLLVDPDKEEMLDPTLQIKAPRHVVRDTPMGDFLDQFFTVASQFNPLALTDEEIGLFTAVLMTYPDREGLMNRTTISVIHQLFLQALYLLLRKNHQDADEILRSLINIMPVVRKISENHLEFLQKIKLNSPSEFDKKFPTLHRELFDIAC</sequence>
<accession>A0A8S4A7T0</accession>
<feature type="region of interest" description="Disordered" evidence="10">
    <location>
        <begin position="1"/>
        <end position="27"/>
    </location>
</feature>
<keyword evidence="3" id="KW-0479">Metal-binding</keyword>
<evidence type="ECO:0000256" key="5">
    <source>
        <dbReference type="ARBA" id="ARBA00022833"/>
    </source>
</evidence>
<evidence type="ECO:0000256" key="4">
    <source>
        <dbReference type="ARBA" id="ARBA00022771"/>
    </source>
</evidence>
<dbReference type="PROSITE" id="PS51843">
    <property type="entry name" value="NR_LBD"/>
    <property type="match status" value="1"/>
</dbReference>
<evidence type="ECO:0000256" key="10">
    <source>
        <dbReference type="SAM" id="MobiDB-lite"/>
    </source>
</evidence>
<keyword evidence="7" id="KW-0238">DNA-binding</keyword>
<comment type="subcellular location">
    <subcellularLocation>
        <location evidence="1">Nucleus</location>
    </subcellularLocation>
</comment>
<dbReference type="Pfam" id="PF00104">
    <property type="entry name" value="Hormone_recep"/>
    <property type="match status" value="1"/>
</dbReference>
<evidence type="ECO:0000313" key="12">
    <source>
        <dbReference type="EMBL" id="CAG5136145.1"/>
    </source>
</evidence>
<protein>
    <recommendedName>
        <fullName evidence="11">NR LBD domain-containing protein</fullName>
    </recommendedName>
</protein>
<evidence type="ECO:0000256" key="6">
    <source>
        <dbReference type="ARBA" id="ARBA00023015"/>
    </source>
</evidence>
<dbReference type="PANTHER" id="PTHR45805:SF2">
    <property type="entry name" value="NUCLEAR HORMONE RECEPTOR HR3-RELATED"/>
    <property type="match status" value="1"/>
</dbReference>
<reference evidence="12" key="1">
    <citation type="submission" date="2021-04" db="EMBL/GenBank/DDBJ databases">
        <authorList>
            <consortium name="Molecular Ecology Group"/>
        </authorList>
    </citation>
    <scope>NUCLEOTIDE SEQUENCE</scope>
</reference>
<feature type="domain" description="NR LBD" evidence="11">
    <location>
        <begin position="99"/>
        <end position="328"/>
    </location>
</feature>
<dbReference type="GO" id="GO:0008270">
    <property type="term" value="F:zinc ion binding"/>
    <property type="evidence" value="ECO:0007669"/>
    <property type="project" value="UniProtKB-KW"/>
</dbReference>
<dbReference type="PRINTS" id="PR00546">
    <property type="entry name" value="THYROIDHORMR"/>
</dbReference>
<keyword evidence="6" id="KW-0805">Transcription regulation</keyword>
<dbReference type="Gene3D" id="1.10.565.10">
    <property type="entry name" value="Retinoid X Receptor"/>
    <property type="match status" value="1"/>
</dbReference>
<dbReference type="EMBL" id="CAJHNH020008495">
    <property type="protein sequence ID" value="CAG5136145.1"/>
    <property type="molecule type" value="Genomic_DNA"/>
</dbReference>
<dbReference type="PRINTS" id="PR00398">
    <property type="entry name" value="STRDHORMONER"/>
</dbReference>
<evidence type="ECO:0000256" key="2">
    <source>
        <dbReference type="ARBA" id="ARBA00008092"/>
    </source>
</evidence>
<dbReference type="SMART" id="SM00430">
    <property type="entry name" value="HOLI"/>
    <property type="match status" value="1"/>
</dbReference>
<dbReference type="InterPro" id="IPR001723">
    <property type="entry name" value="Nuclear_hrmn_rcpt"/>
</dbReference>
<dbReference type="InterPro" id="IPR035500">
    <property type="entry name" value="NHR-like_dom_sf"/>
</dbReference>
<keyword evidence="4" id="KW-0863">Zinc-finger</keyword>
<evidence type="ECO:0000256" key="7">
    <source>
        <dbReference type="ARBA" id="ARBA00023125"/>
    </source>
</evidence>
<name>A0A8S4A7T0_9EUPU</name>
<evidence type="ECO:0000313" key="13">
    <source>
        <dbReference type="Proteomes" id="UP000678393"/>
    </source>
</evidence>
<dbReference type="GO" id="GO:0004879">
    <property type="term" value="F:nuclear receptor activity"/>
    <property type="evidence" value="ECO:0007669"/>
    <property type="project" value="InterPro"/>
</dbReference>
<proteinExistence type="inferred from homology"/>
<dbReference type="SUPFAM" id="SSF48508">
    <property type="entry name" value="Nuclear receptor ligand-binding domain"/>
    <property type="match status" value="1"/>
</dbReference>
<dbReference type="InterPro" id="IPR000536">
    <property type="entry name" value="Nucl_hrmn_rcpt_lig-bd"/>
</dbReference>
<dbReference type="PANTHER" id="PTHR45805">
    <property type="entry name" value="NUCLEAR HORMONE RECEPTOR HR3-RELATED"/>
    <property type="match status" value="1"/>
</dbReference>
<feature type="non-terminal residue" evidence="12">
    <location>
        <position position="1"/>
    </location>
</feature>
<keyword evidence="5" id="KW-0862">Zinc</keyword>
<dbReference type="AlphaFoldDB" id="A0A8S4A7T0"/>
<keyword evidence="13" id="KW-1185">Reference proteome</keyword>
<evidence type="ECO:0000256" key="1">
    <source>
        <dbReference type="ARBA" id="ARBA00004123"/>
    </source>
</evidence>
<evidence type="ECO:0000256" key="9">
    <source>
        <dbReference type="ARBA" id="ARBA00023170"/>
    </source>
</evidence>
<evidence type="ECO:0000256" key="3">
    <source>
        <dbReference type="ARBA" id="ARBA00022723"/>
    </source>
</evidence>
<organism evidence="12 13">
    <name type="scientific">Candidula unifasciata</name>
    <dbReference type="NCBI Taxonomy" id="100452"/>
    <lineage>
        <taxon>Eukaryota</taxon>
        <taxon>Metazoa</taxon>
        <taxon>Spiralia</taxon>
        <taxon>Lophotrochozoa</taxon>
        <taxon>Mollusca</taxon>
        <taxon>Gastropoda</taxon>
        <taxon>Heterobranchia</taxon>
        <taxon>Euthyneura</taxon>
        <taxon>Panpulmonata</taxon>
        <taxon>Eupulmonata</taxon>
        <taxon>Stylommatophora</taxon>
        <taxon>Helicina</taxon>
        <taxon>Helicoidea</taxon>
        <taxon>Geomitridae</taxon>
        <taxon>Candidula</taxon>
    </lineage>
</organism>
<dbReference type="GO" id="GO:0000978">
    <property type="term" value="F:RNA polymerase II cis-regulatory region sequence-specific DNA binding"/>
    <property type="evidence" value="ECO:0007669"/>
    <property type="project" value="TreeGrafter"/>
</dbReference>
<dbReference type="GO" id="GO:0005634">
    <property type="term" value="C:nucleus"/>
    <property type="evidence" value="ECO:0007669"/>
    <property type="project" value="UniProtKB-SubCell"/>
</dbReference>
<dbReference type="OrthoDB" id="5771769at2759"/>
<evidence type="ECO:0000256" key="8">
    <source>
        <dbReference type="ARBA" id="ARBA00023163"/>
    </source>
</evidence>
<comment type="similarity">
    <text evidence="2">Belongs to the nuclear hormone receptor family. NR1 subfamily.</text>
</comment>
<keyword evidence="9" id="KW-0675">Receptor</keyword>
<keyword evidence="8" id="KW-0804">Transcription</keyword>
<dbReference type="Proteomes" id="UP000678393">
    <property type="component" value="Unassembled WGS sequence"/>
</dbReference>
<gene>
    <name evidence="12" type="ORF">CUNI_LOCUS21703</name>
</gene>
<evidence type="ECO:0000259" key="11">
    <source>
        <dbReference type="PROSITE" id="PS51843"/>
    </source>
</evidence>